<accession>A0ACD5W1D8</accession>
<protein>
    <submittedName>
        <fullName evidence="1">Uncharacterized protein</fullName>
    </submittedName>
</protein>
<organism evidence="1 2">
    <name type="scientific">Avena sativa</name>
    <name type="common">Oat</name>
    <dbReference type="NCBI Taxonomy" id="4498"/>
    <lineage>
        <taxon>Eukaryota</taxon>
        <taxon>Viridiplantae</taxon>
        <taxon>Streptophyta</taxon>
        <taxon>Embryophyta</taxon>
        <taxon>Tracheophyta</taxon>
        <taxon>Spermatophyta</taxon>
        <taxon>Magnoliopsida</taxon>
        <taxon>Liliopsida</taxon>
        <taxon>Poales</taxon>
        <taxon>Poaceae</taxon>
        <taxon>BOP clade</taxon>
        <taxon>Pooideae</taxon>
        <taxon>Poodae</taxon>
        <taxon>Poeae</taxon>
        <taxon>Poeae Chloroplast Group 1 (Aveneae type)</taxon>
        <taxon>Aveninae</taxon>
        <taxon>Avena</taxon>
    </lineage>
</organism>
<evidence type="ECO:0000313" key="2">
    <source>
        <dbReference type="Proteomes" id="UP001732700"/>
    </source>
</evidence>
<dbReference type="Proteomes" id="UP001732700">
    <property type="component" value="Chromosome 3D"/>
</dbReference>
<reference evidence="1" key="1">
    <citation type="submission" date="2021-05" db="EMBL/GenBank/DDBJ databases">
        <authorList>
            <person name="Scholz U."/>
            <person name="Mascher M."/>
            <person name="Fiebig A."/>
        </authorList>
    </citation>
    <scope>NUCLEOTIDE SEQUENCE [LARGE SCALE GENOMIC DNA]</scope>
</reference>
<dbReference type="EnsemblPlants" id="AVESA.00010b.r2.3DG0558760.1">
    <property type="protein sequence ID" value="AVESA.00010b.r2.3DG0558760.1.CDS"/>
    <property type="gene ID" value="AVESA.00010b.r2.3DG0558760"/>
</dbReference>
<proteinExistence type="predicted"/>
<sequence length="419" mass="46154">MASQASTSQGRTPRGRLGLFRSPPSRTSSCPVTQAGACGIDVEEEDVELLSVSWNQDRSCFAAATTNGFRIFNCKPFKETLRRVQGNGGFGIVEMLFRTNIFGVVGEGSDKQHPQNKLTICDDNKSRFIGEFSFRSEIRAIKLSNKYFVVVLEHEISVYSFVDHKLIHQIETTSNPNGLCCLSYHTDTSVMACPGMNQGLVRVEHFGLKVTKLITAHHSNISCMAMTVDGFLLATASVKGTLIRIFNTVDGTCLQEVRRGVDKAEIHSIALSPNLQWLAVSSDKGTMHIFSLRVGAGREDASNGKSAMVGRQMGRSYSSGSVDPVLLTNIGSNVSSSLSFMKGILPKYFSSEWSFAQFRLPEVTRYITAFGDQTTVMMIGLDGSFYRCSFDPVNGGEMVLDEFFRFVKPTRSRSRIPST</sequence>
<keyword evidence="2" id="KW-1185">Reference proteome</keyword>
<evidence type="ECO:0000313" key="1">
    <source>
        <dbReference type="EnsemblPlants" id="AVESA.00010b.r2.3DG0558760.1.CDS"/>
    </source>
</evidence>
<name>A0ACD5W1D8_AVESA</name>
<reference evidence="1" key="2">
    <citation type="submission" date="2025-09" db="UniProtKB">
        <authorList>
            <consortium name="EnsemblPlants"/>
        </authorList>
    </citation>
    <scope>IDENTIFICATION</scope>
</reference>